<evidence type="ECO:0000313" key="3">
    <source>
        <dbReference type="Proteomes" id="UP001198893"/>
    </source>
</evidence>
<protein>
    <submittedName>
        <fullName evidence="2">Uncharacterized protein</fullName>
    </submittedName>
</protein>
<feature type="transmembrane region" description="Helical" evidence="1">
    <location>
        <begin position="36"/>
        <end position="62"/>
    </location>
</feature>
<dbReference type="RefSeq" id="WP_022243016.1">
    <property type="nucleotide sequence ID" value="NZ_JAJEQW010000018.1"/>
</dbReference>
<keyword evidence="1" id="KW-1133">Transmembrane helix</keyword>
<name>A0AAW4WLV0_9FIRM</name>
<dbReference type="Proteomes" id="UP001198893">
    <property type="component" value="Unassembled WGS sequence"/>
</dbReference>
<comment type="caution">
    <text evidence="2">The sequence shown here is derived from an EMBL/GenBank/DDBJ whole genome shotgun (WGS) entry which is preliminary data.</text>
</comment>
<evidence type="ECO:0000256" key="1">
    <source>
        <dbReference type="SAM" id="Phobius"/>
    </source>
</evidence>
<organism evidence="2 3">
    <name type="scientific">Roseburia amylophila</name>
    <dbReference type="NCBI Taxonomy" id="2981794"/>
    <lineage>
        <taxon>Bacteria</taxon>
        <taxon>Bacillati</taxon>
        <taxon>Bacillota</taxon>
        <taxon>Clostridia</taxon>
        <taxon>Lachnospirales</taxon>
        <taxon>Lachnospiraceae</taxon>
        <taxon>Roseburia</taxon>
    </lineage>
</organism>
<proteinExistence type="predicted"/>
<sequence length="178" mass="20165">MTKKRNGFLRFCCSLLPGAGEMYMGFMKMGLSLMSMFFGIIVAASIFELGPLAVLAVIAWFYSFFHVHNLAGLSDEEFYAVEDEYLFHLSGEGGKDKSFVKRYRTIIAVVLILLGIMLIWNSFYWMIANLIPDETVWVLQEISYRLPRLLAGIAIIAAGIYLVHGKKKSLEEEETKEA</sequence>
<dbReference type="EMBL" id="JAJEQW010000018">
    <property type="protein sequence ID" value="MCC2243263.1"/>
    <property type="molecule type" value="Genomic_DNA"/>
</dbReference>
<accession>A0AAW4WLV0</accession>
<evidence type="ECO:0000313" key="2">
    <source>
        <dbReference type="EMBL" id="MCC2243263.1"/>
    </source>
</evidence>
<reference evidence="2" key="1">
    <citation type="submission" date="2021-10" db="EMBL/GenBank/DDBJ databases">
        <title>Anaerobic single-cell dispensing facilitates the cultivation of human gut bacteria.</title>
        <authorList>
            <person name="Afrizal A."/>
        </authorList>
    </citation>
    <scope>NUCLEOTIDE SEQUENCE</scope>
    <source>
        <strain evidence="2">CLA-AA-H204</strain>
    </source>
</reference>
<feature type="transmembrane region" description="Helical" evidence="1">
    <location>
        <begin position="105"/>
        <end position="126"/>
    </location>
</feature>
<dbReference type="AlphaFoldDB" id="A0AAW4WLV0"/>
<keyword evidence="1" id="KW-0812">Transmembrane</keyword>
<gene>
    <name evidence="2" type="ORF">LKD47_13350</name>
</gene>
<keyword evidence="1" id="KW-0472">Membrane</keyword>
<feature type="transmembrane region" description="Helical" evidence="1">
    <location>
        <begin position="146"/>
        <end position="163"/>
    </location>
</feature>